<dbReference type="Proteomes" id="UP000824890">
    <property type="component" value="Unassembled WGS sequence"/>
</dbReference>
<reference evidence="1 2" key="1">
    <citation type="submission" date="2021-05" db="EMBL/GenBank/DDBJ databases">
        <title>Genome Assembly of Synthetic Allotetraploid Brassica napus Reveals Homoeologous Exchanges between Subgenomes.</title>
        <authorList>
            <person name="Davis J.T."/>
        </authorList>
    </citation>
    <scope>NUCLEOTIDE SEQUENCE [LARGE SCALE GENOMIC DNA]</scope>
    <source>
        <strain evidence="2">cv. Da-Ae</strain>
        <tissue evidence="1">Seedling</tissue>
    </source>
</reference>
<organism evidence="1 2">
    <name type="scientific">Brassica napus</name>
    <name type="common">Rape</name>
    <dbReference type="NCBI Taxonomy" id="3708"/>
    <lineage>
        <taxon>Eukaryota</taxon>
        <taxon>Viridiplantae</taxon>
        <taxon>Streptophyta</taxon>
        <taxon>Embryophyta</taxon>
        <taxon>Tracheophyta</taxon>
        <taxon>Spermatophyta</taxon>
        <taxon>Magnoliopsida</taxon>
        <taxon>eudicotyledons</taxon>
        <taxon>Gunneridae</taxon>
        <taxon>Pentapetalae</taxon>
        <taxon>rosids</taxon>
        <taxon>malvids</taxon>
        <taxon>Brassicales</taxon>
        <taxon>Brassicaceae</taxon>
        <taxon>Brassiceae</taxon>
        <taxon>Brassica</taxon>
    </lineage>
</organism>
<sequence length="93" mass="11138">MCLKHVLPSCFLEICKQLDQEHTYPRNVTTNVRLQNLKLEIYVFSMGRENFTKRELDVINFVLGTELYKAPAMFGTYYYKPDKKKNKEKIREK</sequence>
<evidence type="ECO:0000313" key="1">
    <source>
        <dbReference type="EMBL" id="KAH0887947.1"/>
    </source>
</evidence>
<dbReference type="EMBL" id="JAGKQM010000013">
    <property type="protein sequence ID" value="KAH0887947.1"/>
    <property type="molecule type" value="Genomic_DNA"/>
</dbReference>
<comment type="caution">
    <text evidence="1">The sequence shown here is derived from an EMBL/GenBank/DDBJ whole genome shotgun (WGS) entry which is preliminary data.</text>
</comment>
<name>A0ABQ8A6M9_BRANA</name>
<proteinExistence type="predicted"/>
<gene>
    <name evidence="1" type="ORF">HID58_050376</name>
</gene>
<keyword evidence="2" id="KW-1185">Reference proteome</keyword>
<evidence type="ECO:0000313" key="2">
    <source>
        <dbReference type="Proteomes" id="UP000824890"/>
    </source>
</evidence>
<protein>
    <submittedName>
        <fullName evidence="1">Uncharacterized protein</fullName>
    </submittedName>
</protein>
<accession>A0ABQ8A6M9</accession>